<dbReference type="AlphaFoldDB" id="A0A0J7LF23"/>
<organism evidence="1 2">
    <name type="scientific">Chryseobacterium koreense CCUG 49689</name>
    <dbReference type="NCBI Taxonomy" id="1304281"/>
    <lineage>
        <taxon>Bacteria</taxon>
        <taxon>Pseudomonadati</taxon>
        <taxon>Bacteroidota</taxon>
        <taxon>Flavobacteriia</taxon>
        <taxon>Flavobacteriales</taxon>
        <taxon>Weeksellaceae</taxon>
        <taxon>Chryseobacterium group</taxon>
        <taxon>Chryseobacterium</taxon>
    </lineage>
</organism>
<sequence>MKKLIFLASIFSLIIIKAQNFNWENALSQIYVPQPGFAPEKFLLDRAPCLPTYFKTGFL</sequence>
<protein>
    <submittedName>
        <fullName evidence="1">Uncharacterized protein</fullName>
    </submittedName>
</protein>
<evidence type="ECO:0000313" key="1">
    <source>
        <dbReference type="EMBL" id="KMQ67525.1"/>
    </source>
</evidence>
<dbReference type="PATRIC" id="fig|1304281.5.peg.3233"/>
<dbReference type="EMBL" id="LFNG01000056">
    <property type="protein sequence ID" value="KMQ67525.1"/>
    <property type="molecule type" value="Genomic_DNA"/>
</dbReference>
<evidence type="ECO:0000313" key="2">
    <source>
        <dbReference type="Proteomes" id="UP000035900"/>
    </source>
</evidence>
<reference evidence="1 2" key="1">
    <citation type="journal article" date="2004" name="Int. J. Syst. Evol. Microbiol.">
        <title>Kaistella koreensis gen. nov., sp. nov., a novel member of the Chryseobacterium-Bergeyella-Riemerella branch.</title>
        <authorList>
            <person name="Kim M.K."/>
            <person name="Im W.T."/>
            <person name="Shin Y.K."/>
            <person name="Lim J.H."/>
            <person name="Kim S.H."/>
            <person name="Lee B.C."/>
            <person name="Park M.Y."/>
            <person name="Lee K.Y."/>
            <person name="Lee S.T."/>
        </authorList>
    </citation>
    <scope>NUCLEOTIDE SEQUENCE [LARGE SCALE GENOMIC DNA]</scope>
    <source>
        <strain evidence="1 2">CCUG 49689</strain>
    </source>
</reference>
<comment type="caution">
    <text evidence="1">The sequence shown here is derived from an EMBL/GenBank/DDBJ whole genome shotgun (WGS) entry which is preliminary data.</text>
</comment>
<gene>
    <name evidence="1" type="ORF">ACM44_14775</name>
</gene>
<keyword evidence="2" id="KW-1185">Reference proteome</keyword>
<dbReference type="Proteomes" id="UP000035900">
    <property type="component" value="Unassembled WGS sequence"/>
</dbReference>
<dbReference type="STRING" id="1304281.ACM44_14775"/>
<name>A0A0J7LF23_9FLAO</name>
<proteinExistence type="predicted"/>
<accession>A0A0J7LF23</accession>